<feature type="domain" description="Phage shock protein PspC N-terminal" evidence="3">
    <location>
        <begin position="46"/>
        <end position="95"/>
    </location>
</feature>
<feature type="transmembrane region" description="Helical" evidence="2">
    <location>
        <begin position="411"/>
        <end position="429"/>
    </location>
</feature>
<evidence type="ECO:0000259" key="3">
    <source>
        <dbReference type="Pfam" id="PF04024"/>
    </source>
</evidence>
<accession>A0ABP7KND9</accession>
<evidence type="ECO:0000256" key="2">
    <source>
        <dbReference type="SAM" id="Phobius"/>
    </source>
</evidence>
<protein>
    <recommendedName>
        <fullName evidence="3">Phage shock protein PspC N-terminal domain-containing protein</fullName>
    </recommendedName>
</protein>
<dbReference type="Pfam" id="PF04024">
    <property type="entry name" value="PspC"/>
    <property type="match status" value="1"/>
</dbReference>
<gene>
    <name evidence="4" type="ORF">GCM10022381_24090</name>
</gene>
<reference evidence="5" key="1">
    <citation type="journal article" date="2019" name="Int. J. Syst. Evol. Microbiol.">
        <title>The Global Catalogue of Microorganisms (GCM) 10K type strain sequencing project: providing services to taxonomists for standard genome sequencing and annotation.</title>
        <authorList>
            <consortium name="The Broad Institute Genomics Platform"/>
            <consortium name="The Broad Institute Genome Sequencing Center for Infectious Disease"/>
            <person name="Wu L."/>
            <person name="Ma J."/>
        </authorList>
    </citation>
    <scope>NUCLEOTIDE SEQUENCE [LARGE SCALE GENOMIC DNA]</scope>
    <source>
        <strain evidence="5">JCM 17021</strain>
    </source>
</reference>
<comment type="caution">
    <text evidence="4">The sequence shown here is derived from an EMBL/GenBank/DDBJ whole genome shotgun (WGS) entry which is preliminary data.</text>
</comment>
<organism evidence="4 5">
    <name type="scientific">Leifsonia kafniensis</name>
    <dbReference type="NCBI Taxonomy" id="475957"/>
    <lineage>
        <taxon>Bacteria</taxon>
        <taxon>Bacillati</taxon>
        <taxon>Actinomycetota</taxon>
        <taxon>Actinomycetes</taxon>
        <taxon>Micrococcales</taxon>
        <taxon>Microbacteriaceae</taxon>
        <taxon>Leifsonia</taxon>
    </lineage>
</organism>
<evidence type="ECO:0000313" key="4">
    <source>
        <dbReference type="EMBL" id="GAA3881026.1"/>
    </source>
</evidence>
<feature type="transmembrane region" description="Helical" evidence="2">
    <location>
        <begin position="349"/>
        <end position="370"/>
    </location>
</feature>
<evidence type="ECO:0000313" key="5">
    <source>
        <dbReference type="Proteomes" id="UP001501803"/>
    </source>
</evidence>
<keyword evidence="2" id="KW-0812">Transmembrane</keyword>
<keyword evidence="5" id="KW-1185">Reference proteome</keyword>
<dbReference type="Proteomes" id="UP001501803">
    <property type="component" value="Unassembled WGS sequence"/>
</dbReference>
<sequence length="563" mass="56906">MAAAPAPRQTRSMNDAPHSTASSPAASPQVTRFFDWVRSTGIDRGHDRWFAGVCGGIAFRTGLDPLIVRGIAIVLAILGAPVLFAYAIGWALLPNQSGRIHAEQAFRGVFEPAMIAIGALVLFTIVPFTRGLWWEGPPLAWGMPDWLSTTFTVGWTIAVIVGIVWLVIYLLRRVPAPNSAFRSPPPAAPSGPPASPYSPPSPAASPSAPPSEPSSSSAAFVTTPFVTDPSGTTDAPANAANSSGFGSAAFDGAATTDAASTTATPASPASPAANSASGPAAFGATAAGATFGAGAAGATFGAAAGPTPPSTAQPRSAWDALVDQSHGTAGSKTDWNSSAAAHKNRHPGAGFTAIMLGIGLTLGAAASAVYSGVFDGGTWSGAALLVGLAFTLGVLALGIIIAGIRGRTSGAMGGFAFLAAATLLVLGVLPQGTQFALVGAPTWSVSSSAADAVSGYAVVAGAPTIDLTALDNARATDGRTIDVWLGFGETELVLPDDRPVTVEVNTFIGGLDYQATSGSTRSSTERGGIFLHDSRTFNGSDARAVPHIRVWTFIGQVTVVDAR</sequence>
<dbReference type="EMBL" id="BAABCN010000007">
    <property type="protein sequence ID" value="GAA3881026.1"/>
    <property type="molecule type" value="Genomic_DNA"/>
</dbReference>
<feature type="transmembrane region" description="Helical" evidence="2">
    <location>
        <begin position="66"/>
        <end position="93"/>
    </location>
</feature>
<feature type="transmembrane region" description="Helical" evidence="2">
    <location>
        <begin position="382"/>
        <end position="404"/>
    </location>
</feature>
<feature type="compositionally biased region" description="Pro residues" evidence="1">
    <location>
        <begin position="183"/>
        <end position="212"/>
    </location>
</feature>
<keyword evidence="2" id="KW-1133">Transmembrane helix</keyword>
<feature type="region of interest" description="Disordered" evidence="1">
    <location>
        <begin position="259"/>
        <end position="278"/>
    </location>
</feature>
<feature type="compositionally biased region" description="Low complexity" evidence="1">
    <location>
        <begin position="16"/>
        <end position="27"/>
    </location>
</feature>
<name>A0ABP7KND9_9MICO</name>
<evidence type="ECO:0000256" key="1">
    <source>
        <dbReference type="SAM" id="MobiDB-lite"/>
    </source>
</evidence>
<feature type="transmembrane region" description="Helical" evidence="2">
    <location>
        <begin position="146"/>
        <end position="171"/>
    </location>
</feature>
<dbReference type="InterPro" id="IPR007168">
    <property type="entry name" value="Phageshock_PspC_N"/>
</dbReference>
<proteinExistence type="predicted"/>
<feature type="region of interest" description="Disordered" evidence="1">
    <location>
        <begin position="181"/>
        <end position="239"/>
    </location>
</feature>
<feature type="transmembrane region" description="Helical" evidence="2">
    <location>
        <begin position="105"/>
        <end position="126"/>
    </location>
</feature>
<feature type="region of interest" description="Disordered" evidence="1">
    <location>
        <begin position="1"/>
        <end position="27"/>
    </location>
</feature>
<keyword evidence="2" id="KW-0472">Membrane</keyword>